<keyword evidence="2 4" id="KW-0238">DNA-binding</keyword>
<gene>
    <name evidence="6" type="ORF">CNX65_11280</name>
</gene>
<evidence type="ECO:0000256" key="2">
    <source>
        <dbReference type="ARBA" id="ARBA00023125"/>
    </source>
</evidence>
<dbReference type="SUPFAM" id="SSF48498">
    <property type="entry name" value="Tetracyclin repressor-like, C-terminal domain"/>
    <property type="match status" value="1"/>
</dbReference>
<dbReference type="PANTHER" id="PTHR30055">
    <property type="entry name" value="HTH-TYPE TRANSCRIPTIONAL REGULATOR RUTR"/>
    <property type="match status" value="1"/>
</dbReference>
<dbReference type="Pfam" id="PF00440">
    <property type="entry name" value="TetR_N"/>
    <property type="match status" value="1"/>
</dbReference>
<keyword evidence="3" id="KW-0804">Transcription</keyword>
<evidence type="ECO:0000256" key="4">
    <source>
        <dbReference type="PROSITE-ProRule" id="PRU00335"/>
    </source>
</evidence>
<evidence type="ECO:0000256" key="1">
    <source>
        <dbReference type="ARBA" id="ARBA00023015"/>
    </source>
</evidence>
<evidence type="ECO:0000259" key="5">
    <source>
        <dbReference type="PROSITE" id="PS50977"/>
    </source>
</evidence>
<dbReference type="AlphaFoldDB" id="A0A290Z466"/>
<dbReference type="InterPro" id="IPR025996">
    <property type="entry name" value="MT1864/Rv1816-like_C"/>
</dbReference>
<evidence type="ECO:0000313" key="7">
    <source>
        <dbReference type="Proteomes" id="UP000218505"/>
    </source>
</evidence>
<dbReference type="InterPro" id="IPR036271">
    <property type="entry name" value="Tet_transcr_reg_TetR-rel_C_sf"/>
</dbReference>
<keyword evidence="1" id="KW-0805">Transcription regulation</keyword>
<feature type="DNA-binding region" description="H-T-H motif" evidence="4">
    <location>
        <begin position="32"/>
        <end position="51"/>
    </location>
</feature>
<dbReference type="PANTHER" id="PTHR30055:SF220">
    <property type="entry name" value="TETR-FAMILY REGULATORY PROTEIN"/>
    <property type="match status" value="1"/>
</dbReference>
<dbReference type="RefSeq" id="WP_096492741.1">
    <property type="nucleotide sequence ID" value="NZ_CP023445.1"/>
</dbReference>
<dbReference type="SUPFAM" id="SSF46689">
    <property type="entry name" value="Homeodomain-like"/>
    <property type="match status" value="1"/>
</dbReference>
<sequence>MTRATYHHGDLRAALLRSALELLESSGSDGLSLRAVARAAGVSANAPYRHYADKEALLAALAVHGFGEMAERVVAALATAAPEDLVVVVVTEGVRHGLANPGLHQLMVDSTCSTRPEVQEASARALAEVAASLGVTTSCTDETGALATGVWALVHGLYALLRDGAVRPAPGEDVDALVARIVRATVGPLPGVASA</sequence>
<protein>
    <submittedName>
        <fullName evidence="6">TetR family transcriptional regulator</fullName>
    </submittedName>
</protein>
<proteinExistence type="predicted"/>
<evidence type="ECO:0000313" key="6">
    <source>
        <dbReference type="EMBL" id="ATE53807.1"/>
    </source>
</evidence>
<dbReference type="Gene3D" id="1.10.357.10">
    <property type="entry name" value="Tetracycline Repressor, domain 2"/>
    <property type="match status" value="1"/>
</dbReference>
<dbReference type="GO" id="GO:0003700">
    <property type="term" value="F:DNA-binding transcription factor activity"/>
    <property type="evidence" value="ECO:0007669"/>
    <property type="project" value="TreeGrafter"/>
</dbReference>
<dbReference type="PROSITE" id="PS50977">
    <property type="entry name" value="HTH_TETR_2"/>
    <property type="match status" value="1"/>
</dbReference>
<dbReference type="Pfam" id="PF13305">
    <property type="entry name" value="TetR_C_33"/>
    <property type="match status" value="1"/>
</dbReference>
<dbReference type="InterPro" id="IPR001647">
    <property type="entry name" value="HTH_TetR"/>
</dbReference>
<dbReference type="KEGG" id="apre:CNX65_11280"/>
<dbReference type="GO" id="GO:0000976">
    <property type="term" value="F:transcription cis-regulatory region binding"/>
    <property type="evidence" value="ECO:0007669"/>
    <property type="project" value="TreeGrafter"/>
</dbReference>
<reference evidence="6" key="1">
    <citation type="submission" date="2017-09" db="EMBL/GenBank/DDBJ databases">
        <title>Complete Genome Sequence of ansamitocin-producing Bacterium Actinosynnema pretiosum X47.</title>
        <authorList>
            <person name="Cao G."/>
            <person name="Zong G."/>
            <person name="Zhong C."/>
            <person name="Fu J."/>
        </authorList>
    </citation>
    <scope>NUCLEOTIDE SEQUENCE [LARGE SCALE GENOMIC DNA]</scope>
    <source>
        <strain evidence="6">X47</strain>
    </source>
</reference>
<keyword evidence="7" id="KW-1185">Reference proteome</keyword>
<dbReference type="InterPro" id="IPR009057">
    <property type="entry name" value="Homeodomain-like_sf"/>
</dbReference>
<dbReference type="Proteomes" id="UP000218505">
    <property type="component" value="Chromosome"/>
</dbReference>
<dbReference type="InterPro" id="IPR050109">
    <property type="entry name" value="HTH-type_TetR-like_transc_reg"/>
</dbReference>
<name>A0A290Z466_9PSEU</name>
<organism evidence="6 7">
    <name type="scientific">Actinosynnema pretiosum</name>
    <dbReference type="NCBI Taxonomy" id="42197"/>
    <lineage>
        <taxon>Bacteria</taxon>
        <taxon>Bacillati</taxon>
        <taxon>Actinomycetota</taxon>
        <taxon>Actinomycetes</taxon>
        <taxon>Pseudonocardiales</taxon>
        <taxon>Pseudonocardiaceae</taxon>
        <taxon>Actinosynnema</taxon>
    </lineage>
</organism>
<feature type="domain" description="HTH tetR-type" evidence="5">
    <location>
        <begin position="9"/>
        <end position="69"/>
    </location>
</feature>
<dbReference type="EMBL" id="CP023445">
    <property type="protein sequence ID" value="ATE53807.1"/>
    <property type="molecule type" value="Genomic_DNA"/>
</dbReference>
<dbReference type="PRINTS" id="PR00455">
    <property type="entry name" value="HTHTETR"/>
</dbReference>
<accession>A0A290Z466</accession>
<evidence type="ECO:0000256" key="3">
    <source>
        <dbReference type="ARBA" id="ARBA00023163"/>
    </source>
</evidence>